<dbReference type="Proteomes" id="UP000666915">
    <property type="component" value="Unassembled WGS sequence"/>
</dbReference>
<dbReference type="InterPro" id="IPR007372">
    <property type="entry name" value="Lipid/polyisoprenoid-bd_YceI"/>
</dbReference>
<evidence type="ECO:0000313" key="4">
    <source>
        <dbReference type="EMBL" id="MBO2444883.1"/>
    </source>
</evidence>
<dbReference type="Pfam" id="PF04264">
    <property type="entry name" value="YceI"/>
    <property type="match status" value="1"/>
</dbReference>
<gene>
    <name evidence="4" type="ORF">J4557_45985</name>
</gene>
<sequence>MLAGELTARDITRPGTWRSSSSARADRPPGKPRIGFSARTTIGRRDFGVTFGLVAGGSRDHHRGQDRHRAGRPGVPGFLRCRFHARSP</sequence>
<dbReference type="EMBL" id="JAGEOK010000054">
    <property type="protein sequence ID" value="MBO2444883.1"/>
    <property type="molecule type" value="Genomic_DNA"/>
</dbReference>
<evidence type="ECO:0000256" key="1">
    <source>
        <dbReference type="ARBA" id="ARBA00008812"/>
    </source>
</evidence>
<evidence type="ECO:0000259" key="3">
    <source>
        <dbReference type="Pfam" id="PF04264"/>
    </source>
</evidence>
<dbReference type="InterPro" id="IPR036761">
    <property type="entry name" value="TTHA0802/YceI-like_sf"/>
</dbReference>
<comment type="caution">
    <text evidence="4">The sequence shown here is derived from an EMBL/GenBank/DDBJ whole genome shotgun (WGS) entry which is preliminary data.</text>
</comment>
<reference evidence="4 5" key="1">
    <citation type="submission" date="2021-03" db="EMBL/GenBank/DDBJ databases">
        <authorList>
            <person name="Kanchanasin P."/>
            <person name="Saeng-In P."/>
            <person name="Phongsopitanun W."/>
            <person name="Yuki M."/>
            <person name="Kudo T."/>
            <person name="Ohkuma M."/>
            <person name="Tanasupawat S."/>
        </authorList>
    </citation>
    <scope>NUCLEOTIDE SEQUENCE [LARGE SCALE GENOMIC DNA]</scope>
    <source>
        <strain evidence="4 5">L46</strain>
    </source>
</reference>
<feature type="region of interest" description="Disordered" evidence="2">
    <location>
        <begin position="1"/>
        <end position="37"/>
    </location>
</feature>
<name>A0ABS3RF85_9ACTN</name>
<dbReference type="Gene3D" id="2.40.128.110">
    <property type="entry name" value="Lipid/polyisoprenoid-binding, YceI-like"/>
    <property type="match status" value="1"/>
</dbReference>
<feature type="compositionally biased region" description="Basic residues" evidence="2">
    <location>
        <begin position="60"/>
        <end position="71"/>
    </location>
</feature>
<dbReference type="SUPFAM" id="SSF101874">
    <property type="entry name" value="YceI-like"/>
    <property type="match status" value="1"/>
</dbReference>
<comment type="similarity">
    <text evidence="1">Belongs to the UPF0312 family.</text>
</comment>
<feature type="region of interest" description="Disordered" evidence="2">
    <location>
        <begin position="56"/>
        <end position="76"/>
    </location>
</feature>
<protein>
    <recommendedName>
        <fullName evidence="3">Lipid/polyisoprenoid-binding YceI-like domain-containing protein</fullName>
    </recommendedName>
</protein>
<feature type="domain" description="Lipid/polyisoprenoid-binding YceI-like" evidence="3">
    <location>
        <begin position="2"/>
        <end position="53"/>
    </location>
</feature>
<evidence type="ECO:0000256" key="2">
    <source>
        <dbReference type="SAM" id="MobiDB-lite"/>
    </source>
</evidence>
<evidence type="ECO:0000313" key="5">
    <source>
        <dbReference type="Proteomes" id="UP000666915"/>
    </source>
</evidence>
<keyword evidence="5" id="KW-1185">Reference proteome</keyword>
<accession>A0ABS3RF85</accession>
<proteinExistence type="inferred from homology"/>
<organism evidence="4 5">
    <name type="scientific">Actinomadura nitritigenes</name>
    <dbReference type="NCBI Taxonomy" id="134602"/>
    <lineage>
        <taxon>Bacteria</taxon>
        <taxon>Bacillati</taxon>
        <taxon>Actinomycetota</taxon>
        <taxon>Actinomycetes</taxon>
        <taxon>Streptosporangiales</taxon>
        <taxon>Thermomonosporaceae</taxon>
        <taxon>Actinomadura</taxon>
    </lineage>
</organism>